<feature type="region of interest" description="Disordered" evidence="1">
    <location>
        <begin position="110"/>
        <end position="140"/>
    </location>
</feature>
<dbReference type="Proteomes" id="UP001501565">
    <property type="component" value="Unassembled WGS sequence"/>
</dbReference>
<feature type="region of interest" description="Disordered" evidence="1">
    <location>
        <begin position="206"/>
        <end position="226"/>
    </location>
</feature>
<dbReference type="EMBL" id="BAABBN010000012">
    <property type="protein sequence ID" value="GAA3935739.1"/>
    <property type="molecule type" value="Genomic_DNA"/>
</dbReference>
<sequence length="226" mass="26128">MNLLPIKFFWISILFVASTVTFAQGASQYTSYQQAEYEEAKASRSVAALNRFIRKYPNSKLTRTAVYERDRLAYFASANSGSSDSVQKFIDTYPNSAWLPKAKYMLKQLRKGEKSKPAPKSLVSSSEDGSEQVASNNSMDRVRKALSVYETSNSERQKQQEEKEKQQVLLAKQQQKCVRLGDRLKTYEEGRNWYSLDAKGERRYLSEDEVQRNRQNVQRKYNQHCG</sequence>
<feature type="compositionally biased region" description="Polar residues" evidence="1">
    <location>
        <begin position="213"/>
        <end position="226"/>
    </location>
</feature>
<protein>
    <recommendedName>
        <fullName evidence="5">Outer membrane lipoprotein BamD-like domain-containing protein</fullName>
    </recommendedName>
</protein>
<name>A0ABP7N334_9GAMM</name>
<organism evidence="3 4">
    <name type="scientific">Litoribacillus peritrichatus</name>
    <dbReference type="NCBI Taxonomy" id="718191"/>
    <lineage>
        <taxon>Bacteria</taxon>
        <taxon>Pseudomonadati</taxon>
        <taxon>Pseudomonadota</taxon>
        <taxon>Gammaproteobacteria</taxon>
        <taxon>Oceanospirillales</taxon>
        <taxon>Oceanospirillaceae</taxon>
        <taxon>Litoribacillus</taxon>
    </lineage>
</organism>
<keyword evidence="4" id="KW-1185">Reference proteome</keyword>
<proteinExistence type="predicted"/>
<dbReference type="RefSeq" id="WP_344799927.1">
    <property type="nucleotide sequence ID" value="NZ_BAABBN010000012.1"/>
</dbReference>
<evidence type="ECO:0000256" key="2">
    <source>
        <dbReference type="SAM" id="SignalP"/>
    </source>
</evidence>
<reference evidence="4" key="1">
    <citation type="journal article" date="2019" name="Int. J. Syst. Evol. Microbiol.">
        <title>The Global Catalogue of Microorganisms (GCM) 10K type strain sequencing project: providing services to taxonomists for standard genome sequencing and annotation.</title>
        <authorList>
            <consortium name="The Broad Institute Genomics Platform"/>
            <consortium name="The Broad Institute Genome Sequencing Center for Infectious Disease"/>
            <person name="Wu L."/>
            <person name="Ma J."/>
        </authorList>
    </citation>
    <scope>NUCLEOTIDE SEQUENCE [LARGE SCALE GENOMIC DNA]</scope>
    <source>
        <strain evidence="4">JCM 17551</strain>
    </source>
</reference>
<evidence type="ECO:0008006" key="5">
    <source>
        <dbReference type="Google" id="ProtNLM"/>
    </source>
</evidence>
<feature type="chain" id="PRO_5047161840" description="Outer membrane lipoprotein BamD-like domain-containing protein" evidence="2">
    <location>
        <begin position="24"/>
        <end position="226"/>
    </location>
</feature>
<evidence type="ECO:0000256" key="1">
    <source>
        <dbReference type="SAM" id="MobiDB-lite"/>
    </source>
</evidence>
<feature type="compositionally biased region" description="Polar residues" evidence="1">
    <location>
        <begin position="122"/>
        <end position="139"/>
    </location>
</feature>
<feature type="signal peptide" evidence="2">
    <location>
        <begin position="1"/>
        <end position="23"/>
    </location>
</feature>
<gene>
    <name evidence="3" type="ORF">GCM10022277_35300</name>
</gene>
<accession>A0ABP7N334</accession>
<dbReference type="InterPro" id="IPR011990">
    <property type="entry name" value="TPR-like_helical_dom_sf"/>
</dbReference>
<evidence type="ECO:0000313" key="4">
    <source>
        <dbReference type="Proteomes" id="UP001501565"/>
    </source>
</evidence>
<evidence type="ECO:0000313" key="3">
    <source>
        <dbReference type="EMBL" id="GAA3935739.1"/>
    </source>
</evidence>
<keyword evidence="2" id="KW-0732">Signal</keyword>
<comment type="caution">
    <text evidence="3">The sequence shown here is derived from an EMBL/GenBank/DDBJ whole genome shotgun (WGS) entry which is preliminary data.</text>
</comment>
<dbReference type="Gene3D" id="1.25.40.10">
    <property type="entry name" value="Tetratricopeptide repeat domain"/>
    <property type="match status" value="1"/>
</dbReference>